<dbReference type="GO" id="GO:0005506">
    <property type="term" value="F:iron ion binding"/>
    <property type="evidence" value="ECO:0007669"/>
    <property type="project" value="InterPro"/>
</dbReference>
<sequence length="296" mass="34615">MKQSNTLPFVVVPCLLILLSIIAYCSILNRWNFERSAYLIFVFTTIYILLFERIIPLKQTWRAKKQDLGIDFKHLLFSAILFDALGKAMALSLVLYLQPFLSITEHLWDGLPFLFTFVIANLIGEFLPYWYHRVSHVGNADSWLSSFLWKIHAIHHLPKLLNWFKTSWIHPINILLNTFLKMFPLLILGFSQEIIFLVGVLHVVVAYLSHANIQTKTGFLDYLIVTPQIHHFHHSKDLEEAQNFGNILPFWDLIFGTYYNRKGAVEEVGVVESDLEYPQQESYLPQLTFPFKEKDR</sequence>
<keyword evidence="4 5" id="KW-0472">Membrane</keyword>
<evidence type="ECO:0000256" key="2">
    <source>
        <dbReference type="ARBA" id="ARBA00022692"/>
    </source>
</evidence>
<feature type="transmembrane region" description="Helical" evidence="5">
    <location>
        <begin position="6"/>
        <end position="25"/>
    </location>
</feature>
<gene>
    <name evidence="7" type="ORF">AsAng_0005630</name>
</gene>
<evidence type="ECO:0000313" key="7">
    <source>
        <dbReference type="EMBL" id="BDS09858.1"/>
    </source>
</evidence>
<evidence type="ECO:0000313" key="8">
    <source>
        <dbReference type="Proteomes" id="UP001060919"/>
    </source>
</evidence>
<dbReference type="AlphaFoldDB" id="A0A915YB64"/>
<comment type="subcellular location">
    <subcellularLocation>
        <location evidence="1">Membrane</location>
    </subcellularLocation>
</comment>
<name>A0A915YB64_9BACT</name>
<dbReference type="InterPro" id="IPR050307">
    <property type="entry name" value="Sterol_Desaturase_Related"/>
</dbReference>
<evidence type="ECO:0000259" key="6">
    <source>
        <dbReference type="Pfam" id="PF04116"/>
    </source>
</evidence>
<evidence type="ECO:0000256" key="5">
    <source>
        <dbReference type="SAM" id="Phobius"/>
    </source>
</evidence>
<dbReference type="InterPro" id="IPR006694">
    <property type="entry name" value="Fatty_acid_hydroxylase"/>
</dbReference>
<dbReference type="Proteomes" id="UP001060919">
    <property type="component" value="Chromosome"/>
</dbReference>
<accession>A0A915YB64</accession>
<organism evidence="7 8">
    <name type="scientific">Aureispira anguillae</name>
    <dbReference type="NCBI Taxonomy" id="2864201"/>
    <lineage>
        <taxon>Bacteria</taxon>
        <taxon>Pseudomonadati</taxon>
        <taxon>Bacteroidota</taxon>
        <taxon>Saprospiria</taxon>
        <taxon>Saprospirales</taxon>
        <taxon>Saprospiraceae</taxon>
        <taxon>Aureispira</taxon>
    </lineage>
</organism>
<dbReference type="GO" id="GO:0008610">
    <property type="term" value="P:lipid biosynthetic process"/>
    <property type="evidence" value="ECO:0007669"/>
    <property type="project" value="InterPro"/>
</dbReference>
<feature type="domain" description="Fatty acid hydroxylase" evidence="6">
    <location>
        <begin position="117"/>
        <end position="257"/>
    </location>
</feature>
<dbReference type="GO" id="GO:0016020">
    <property type="term" value="C:membrane"/>
    <property type="evidence" value="ECO:0007669"/>
    <property type="project" value="UniProtKB-SubCell"/>
</dbReference>
<protein>
    <submittedName>
        <fullName evidence="7">Sterol desaturase family protein</fullName>
    </submittedName>
</protein>
<dbReference type="RefSeq" id="WP_264791211.1">
    <property type="nucleotide sequence ID" value="NZ_AP026867.1"/>
</dbReference>
<reference evidence="7" key="1">
    <citation type="submission" date="2022-09" db="EMBL/GenBank/DDBJ databases">
        <title>Aureispira anguillicida sp. nov., isolated from Leptocephalus of Japanese eel Anguilla japonica.</title>
        <authorList>
            <person name="Yuasa K."/>
            <person name="Mekata T."/>
            <person name="Ikunari K."/>
        </authorList>
    </citation>
    <scope>NUCLEOTIDE SEQUENCE</scope>
    <source>
        <strain evidence="7">EL160426</strain>
    </source>
</reference>
<feature type="transmembrane region" description="Helical" evidence="5">
    <location>
        <begin position="110"/>
        <end position="131"/>
    </location>
</feature>
<feature type="transmembrane region" description="Helical" evidence="5">
    <location>
        <begin position="37"/>
        <end position="55"/>
    </location>
</feature>
<dbReference type="EMBL" id="AP026867">
    <property type="protein sequence ID" value="BDS09858.1"/>
    <property type="molecule type" value="Genomic_DNA"/>
</dbReference>
<dbReference type="KEGG" id="aup:AsAng_0005630"/>
<feature type="transmembrane region" description="Helical" evidence="5">
    <location>
        <begin position="75"/>
        <end position="98"/>
    </location>
</feature>
<evidence type="ECO:0000256" key="4">
    <source>
        <dbReference type="ARBA" id="ARBA00023136"/>
    </source>
</evidence>
<dbReference type="Pfam" id="PF04116">
    <property type="entry name" value="FA_hydroxylase"/>
    <property type="match status" value="1"/>
</dbReference>
<keyword evidence="2 5" id="KW-0812">Transmembrane</keyword>
<dbReference type="PANTHER" id="PTHR11863">
    <property type="entry name" value="STEROL DESATURASE"/>
    <property type="match status" value="1"/>
</dbReference>
<evidence type="ECO:0000256" key="1">
    <source>
        <dbReference type="ARBA" id="ARBA00004370"/>
    </source>
</evidence>
<keyword evidence="8" id="KW-1185">Reference proteome</keyword>
<feature type="transmembrane region" description="Helical" evidence="5">
    <location>
        <begin position="185"/>
        <end position="208"/>
    </location>
</feature>
<keyword evidence="3 5" id="KW-1133">Transmembrane helix</keyword>
<evidence type="ECO:0000256" key="3">
    <source>
        <dbReference type="ARBA" id="ARBA00022989"/>
    </source>
</evidence>
<proteinExistence type="predicted"/>
<dbReference type="GO" id="GO:0016491">
    <property type="term" value="F:oxidoreductase activity"/>
    <property type="evidence" value="ECO:0007669"/>
    <property type="project" value="InterPro"/>
</dbReference>